<feature type="domain" description="AAA+ ATPase" evidence="11">
    <location>
        <begin position="234"/>
        <end position="367"/>
    </location>
</feature>
<evidence type="ECO:0000256" key="10">
    <source>
        <dbReference type="ARBA" id="ARBA00048778"/>
    </source>
</evidence>
<dbReference type="FunFam" id="3.40.50.300:FF:000109">
    <property type="entry name" value="Peroxisomal biogenesis factor 6"/>
    <property type="match status" value="1"/>
</dbReference>
<evidence type="ECO:0000259" key="11">
    <source>
        <dbReference type="SMART" id="SM00382"/>
    </source>
</evidence>
<keyword evidence="4" id="KW-0547">Nucleotide-binding</keyword>
<dbReference type="Gene3D" id="1.10.8.60">
    <property type="match status" value="1"/>
</dbReference>
<feature type="domain" description="AAA+ ATPase" evidence="11">
    <location>
        <begin position="525"/>
        <end position="669"/>
    </location>
</feature>
<accession>A0A4C1ZEJ5</accession>
<dbReference type="OrthoDB" id="2187at2759"/>
<reference evidence="12 13" key="1">
    <citation type="journal article" date="2019" name="Commun. Biol.">
        <title>The bagworm genome reveals a unique fibroin gene that provides high tensile strength.</title>
        <authorList>
            <person name="Kono N."/>
            <person name="Nakamura H."/>
            <person name="Ohtoshi R."/>
            <person name="Tomita M."/>
            <person name="Numata K."/>
            <person name="Arakawa K."/>
        </authorList>
    </citation>
    <scope>NUCLEOTIDE SEQUENCE [LARGE SCALE GENOMIC DNA]</scope>
</reference>
<comment type="caution">
    <text evidence="12">The sequence shown here is derived from an EMBL/GenBank/DDBJ whole genome shotgun (WGS) entry which is preliminary data.</text>
</comment>
<evidence type="ECO:0000256" key="8">
    <source>
        <dbReference type="ARBA" id="ARBA00034811"/>
    </source>
</evidence>
<comment type="similarity">
    <text evidence="2">Belongs to the AAA ATPase family.</text>
</comment>
<dbReference type="GO" id="GO:0005524">
    <property type="term" value="F:ATP binding"/>
    <property type="evidence" value="ECO:0007669"/>
    <property type="project" value="UniProtKB-KW"/>
</dbReference>
<dbReference type="PANTHER" id="PTHR23077">
    <property type="entry name" value="AAA-FAMILY ATPASE"/>
    <property type="match status" value="1"/>
</dbReference>
<dbReference type="GO" id="GO:0016887">
    <property type="term" value="F:ATP hydrolysis activity"/>
    <property type="evidence" value="ECO:0007669"/>
    <property type="project" value="InterPro"/>
</dbReference>
<evidence type="ECO:0000256" key="2">
    <source>
        <dbReference type="ARBA" id="ARBA00006914"/>
    </source>
</evidence>
<dbReference type="Pfam" id="PF00004">
    <property type="entry name" value="AAA"/>
    <property type="match status" value="2"/>
</dbReference>
<dbReference type="InterPro" id="IPR003593">
    <property type="entry name" value="AAA+_ATPase"/>
</dbReference>
<dbReference type="InterPro" id="IPR027417">
    <property type="entry name" value="P-loop_NTPase"/>
</dbReference>
<evidence type="ECO:0000256" key="1">
    <source>
        <dbReference type="ARBA" id="ARBA00004370"/>
    </source>
</evidence>
<comment type="subcellular location">
    <subcellularLocation>
        <location evidence="1">Membrane</location>
    </subcellularLocation>
</comment>
<keyword evidence="13" id="KW-1185">Reference proteome</keyword>
<evidence type="ECO:0000313" key="13">
    <source>
        <dbReference type="Proteomes" id="UP000299102"/>
    </source>
</evidence>
<dbReference type="SUPFAM" id="SSF52540">
    <property type="entry name" value="P-loop containing nucleoside triphosphate hydrolases"/>
    <property type="match status" value="2"/>
</dbReference>
<name>A0A4C1ZEJ5_EUMVA</name>
<dbReference type="Gene3D" id="3.40.50.300">
    <property type="entry name" value="P-loop containing nucleotide triphosphate hydrolases"/>
    <property type="match status" value="2"/>
</dbReference>
<gene>
    <name evidence="12" type="primary">PEX6</name>
    <name evidence="12" type="ORF">EVAR_65876_1</name>
</gene>
<dbReference type="GO" id="GO:0016558">
    <property type="term" value="P:protein import into peroxisome matrix"/>
    <property type="evidence" value="ECO:0007669"/>
    <property type="project" value="TreeGrafter"/>
</dbReference>
<evidence type="ECO:0000256" key="4">
    <source>
        <dbReference type="ARBA" id="ARBA00022741"/>
    </source>
</evidence>
<keyword evidence="7" id="KW-0472">Membrane</keyword>
<evidence type="ECO:0000256" key="7">
    <source>
        <dbReference type="ARBA" id="ARBA00023136"/>
    </source>
</evidence>
<protein>
    <recommendedName>
        <fullName evidence="8">Peroxisomal ATPase PEX6</fullName>
    </recommendedName>
    <alternativeName>
        <fullName evidence="9">Peroxin-6</fullName>
    </alternativeName>
</protein>
<evidence type="ECO:0000256" key="9">
    <source>
        <dbReference type="ARBA" id="ARBA00034920"/>
    </source>
</evidence>
<sequence>MRIMPIVGSKHVPKNKVLATETEFYNIKNTFNLNVDDDDDIQISFHPVPSLEHAPKMAETVLVSLLAIEYDLPNDFLKKVLSNHFATPKLISPRDIFIVELTPEITAKFHYKYLDFINSLGRLHFKCRKVSSDSINKNSNENLHSTTISNYDNGIDLPFYIVKGETQLSLGENIHVIKPRDEYFTHGPRMNRNLPLLKSCPNGLRKKFSQMQEALYPFISGVIGDLSSSLTSPIIPIFLLTGSTGSGRNLLVKTLAKYNGLNCLQIDCNALQSSTAKQTESKINNTIQKAKGCSPVIVLLDNFEVFGVDSENNEDCRVMEYFMNSLTNLYQNYTKHSIIFIAVADRSDLKPNIRRIFLERFHILKPNAQERFEILKWFSLVMGLQINKGDNATSQFDNKIFNTCETELDKNTEEILQRVAAKTETFRYGDIDTLMHFALRESYIKQHNSANELASDPNLSFIQEEDFNSALESIRNLQSQHLDAPKIPKVYWNDIGGLDKLKKELLKTIEFPIKYPHLFKNSSFKRSGILLYGPPGCGKTLIAKAISTELNVSFLSVKGPELLNMYIGQSEENVRKVFESARASSPCIVFLDELDALAPRRGAAGDSGGASDRVVSQLLAEVDGVTYTDDADTSNFVFIMGATNRPDLLEQSLLRPGRLDKLIYVGPYSGLEEKTKVLTALCRSHKLRPEVKLDDVAAALPERCTGADLMQVVSTARAAAVRALVNRLHSGIVKENELNTDSIILGVSELWEGVQSFRPSVTEEELAYYESLQRQM</sequence>
<dbReference type="InterPro" id="IPR003959">
    <property type="entry name" value="ATPase_AAA_core"/>
</dbReference>
<comment type="catalytic activity">
    <reaction evidence="10">
        <text>ATP + H2O = ADP + phosphate + H(+)</text>
        <dbReference type="Rhea" id="RHEA:13065"/>
        <dbReference type="ChEBI" id="CHEBI:15377"/>
        <dbReference type="ChEBI" id="CHEBI:15378"/>
        <dbReference type="ChEBI" id="CHEBI:30616"/>
        <dbReference type="ChEBI" id="CHEBI:43474"/>
        <dbReference type="ChEBI" id="CHEBI:456216"/>
    </reaction>
    <physiologicalReaction direction="left-to-right" evidence="10">
        <dbReference type="Rhea" id="RHEA:13066"/>
    </physiologicalReaction>
</comment>
<dbReference type="SMART" id="SM00382">
    <property type="entry name" value="AAA"/>
    <property type="match status" value="2"/>
</dbReference>
<evidence type="ECO:0000256" key="3">
    <source>
        <dbReference type="ARBA" id="ARBA00022593"/>
    </source>
</evidence>
<dbReference type="GO" id="GO:0005778">
    <property type="term" value="C:peroxisomal membrane"/>
    <property type="evidence" value="ECO:0007669"/>
    <property type="project" value="TreeGrafter"/>
</dbReference>
<keyword evidence="5" id="KW-0378">Hydrolase</keyword>
<evidence type="ECO:0000313" key="12">
    <source>
        <dbReference type="EMBL" id="GBP85812.1"/>
    </source>
</evidence>
<dbReference type="Proteomes" id="UP000299102">
    <property type="component" value="Unassembled WGS sequence"/>
</dbReference>
<dbReference type="AlphaFoldDB" id="A0A4C1ZEJ5"/>
<dbReference type="InterPro" id="IPR050168">
    <property type="entry name" value="AAA_ATPase_domain"/>
</dbReference>
<dbReference type="PANTHER" id="PTHR23077:SF9">
    <property type="entry name" value="PEROXISOMAL ATPASE PEX6"/>
    <property type="match status" value="1"/>
</dbReference>
<dbReference type="EMBL" id="BGZK01001761">
    <property type="protein sequence ID" value="GBP85812.1"/>
    <property type="molecule type" value="Genomic_DNA"/>
</dbReference>
<evidence type="ECO:0000256" key="6">
    <source>
        <dbReference type="ARBA" id="ARBA00022840"/>
    </source>
</evidence>
<organism evidence="12 13">
    <name type="scientific">Eumeta variegata</name>
    <name type="common">Bagworm moth</name>
    <name type="synonym">Eumeta japonica</name>
    <dbReference type="NCBI Taxonomy" id="151549"/>
    <lineage>
        <taxon>Eukaryota</taxon>
        <taxon>Metazoa</taxon>
        <taxon>Ecdysozoa</taxon>
        <taxon>Arthropoda</taxon>
        <taxon>Hexapoda</taxon>
        <taxon>Insecta</taxon>
        <taxon>Pterygota</taxon>
        <taxon>Neoptera</taxon>
        <taxon>Endopterygota</taxon>
        <taxon>Lepidoptera</taxon>
        <taxon>Glossata</taxon>
        <taxon>Ditrysia</taxon>
        <taxon>Tineoidea</taxon>
        <taxon>Psychidae</taxon>
        <taxon>Oiketicinae</taxon>
        <taxon>Eumeta</taxon>
    </lineage>
</organism>
<dbReference type="GO" id="GO:0005829">
    <property type="term" value="C:cytosol"/>
    <property type="evidence" value="ECO:0007669"/>
    <property type="project" value="TreeGrafter"/>
</dbReference>
<dbReference type="STRING" id="151549.A0A4C1ZEJ5"/>
<evidence type="ECO:0000256" key="5">
    <source>
        <dbReference type="ARBA" id="ARBA00022801"/>
    </source>
</evidence>
<keyword evidence="6" id="KW-0067">ATP-binding</keyword>
<keyword evidence="3" id="KW-0962">Peroxisome biogenesis</keyword>
<proteinExistence type="inferred from homology"/>